<evidence type="ECO:0000256" key="1">
    <source>
        <dbReference type="ARBA" id="ARBA00022475"/>
    </source>
</evidence>
<feature type="transmembrane region" description="Helical" evidence="10">
    <location>
        <begin position="68"/>
        <end position="90"/>
    </location>
</feature>
<dbReference type="Pfam" id="PF02660">
    <property type="entry name" value="G3P_acyltransf"/>
    <property type="match status" value="1"/>
</dbReference>
<dbReference type="SMART" id="SM01207">
    <property type="entry name" value="G3P_acyltransf"/>
    <property type="match status" value="1"/>
</dbReference>
<gene>
    <name evidence="10" type="primary">plsY</name>
    <name evidence="11" type="ORF">ACFO4N_06830</name>
</gene>
<feature type="transmembrane region" description="Helical" evidence="10">
    <location>
        <begin position="173"/>
        <end position="189"/>
    </location>
</feature>
<name>A0ABV9GK19_9BACL</name>
<accession>A0ABV9GK19</accession>
<protein>
    <recommendedName>
        <fullName evidence="10">Glycerol-3-phosphate acyltransferase</fullName>
    </recommendedName>
    <alternativeName>
        <fullName evidence="10">Acyl-PO4 G3P acyltransferase</fullName>
    </alternativeName>
    <alternativeName>
        <fullName evidence="10">Acyl-phosphate--glycerol-3-phosphate acyltransferase</fullName>
    </alternativeName>
    <alternativeName>
        <fullName evidence="10">G3P acyltransferase</fullName>
        <shortName evidence="10">GPAT</shortName>
        <ecNumber evidence="10">2.3.1.275</ecNumber>
    </alternativeName>
    <alternativeName>
        <fullName evidence="10">Lysophosphatidic acid synthase</fullName>
        <shortName evidence="10">LPA synthase</shortName>
    </alternativeName>
</protein>
<evidence type="ECO:0000256" key="4">
    <source>
        <dbReference type="ARBA" id="ARBA00022692"/>
    </source>
</evidence>
<proteinExistence type="inferred from homology"/>
<evidence type="ECO:0000256" key="2">
    <source>
        <dbReference type="ARBA" id="ARBA00022516"/>
    </source>
</evidence>
<dbReference type="InterPro" id="IPR003811">
    <property type="entry name" value="G3P_acylTferase_PlsY"/>
</dbReference>
<evidence type="ECO:0000256" key="7">
    <source>
        <dbReference type="ARBA" id="ARBA00023136"/>
    </source>
</evidence>
<evidence type="ECO:0000256" key="6">
    <source>
        <dbReference type="ARBA" id="ARBA00023098"/>
    </source>
</evidence>
<keyword evidence="8 10" id="KW-0594">Phospholipid biosynthesis</keyword>
<comment type="function">
    <text evidence="10">Catalyzes the transfer of an acyl group from acyl-phosphate (acyl-PO(4)) to glycerol-3-phosphate (G3P) to form lysophosphatidic acid (LPA). This enzyme utilizes acyl-phosphate as fatty acyl donor, but not acyl-CoA or acyl-ACP.</text>
</comment>
<comment type="subunit">
    <text evidence="10">Probably interacts with PlsX.</text>
</comment>
<evidence type="ECO:0000256" key="8">
    <source>
        <dbReference type="ARBA" id="ARBA00023209"/>
    </source>
</evidence>
<keyword evidence="1 10" id="KW-1003">Cell membrane</keyword>
<evidence type="ECO:0000256" key="5">
    <source>
        <dbReference type="ARBA" id="ARBA00022989"/>
    </source>
</evidence>
<feature type="transmembrane region" description="Helical" evidence="10">
    <location>
        <begin position="43"/>
        <end position="61"/>
    </location>
</feature>
<keyword evidence="7 10" id="KW-0472">Membrane</keyword>
<dbReference type="PANTHER" id="PTHR30309:SF1">
    <property type="entry name" value="GLYCEROL-3-PHOSPHATE ACYLTRANSFERASE 1"/>
    <property type="match status" value="1"/>
</dbReference>
<comment type="catalytic activity">
    <reaction evidence="10">
        <text>an acyl phosphate + sn-glycerol 3-phosphate = a 1-acyl-sn-glycero-3-phosphate + phosphate</text>
        <dbReference type="Rhea" id="RHEA:34075"/>
        <dbReference type="ChEBI" id="CHEBI:43474"/>
        <dbReference type="ChEBI" id="CHEBI:57597"/>
        <dbReference type="ChEBI" id="CHEBI:57970"/>
        <dbReference type="ChEBI" id="CHEBI:59918"/>
        <dbReference type="EC" id="2.3.1.275"/>
    </reaction>
</comment>
<comment type="subcellular location">
    <subcellularLocation>
        <location evidence="10">Cell membrane</location>
        <topology evidence="10">Multi-pass membrane protein</topology>
    </subcellularLocation>
</comment>
<keyword evidence="9 10" id="KW-1208">Phospholipid metabolism</keyword>
<keyword evidence="2 10" id="KW-0444">Lipid biosynthesis</keyword>
<organism evidence="11 12">
    <name type="scientific">Camelliibacillus cellulosilyticus</name>
    <dbReference type="NCBI Taxonomy" id="2174486"/>
    <lineage>
        <taxon>Bacteria</taxon>
        <taxon>Bacillati</taxon>
        <taxon>Bacillota</taxon>
        <taxon>Bacilli</taxon>
        <taxon>Bacillales</taxon>
        <taxon>Sporolactobacillaceae</taxon>
        <taxon>Camelliibacillus</taxon>
    </lineage>
</organism>
<dbReference type="RefSeq" id="WP_376845433.1">
    <property type="nucleotide sequence ID" value="NZ_JBHSFW010000001.1"/>
</dbReference>
<dbReference type="GO" id="GO:0016746">
    <property type="term" value="F:acyltransferase activity"/>
    <property type="evidence" value="ECO:0007669"/>
    <property type="project" value="UniProtKB-KW"/>
</dbReference>
<reference evidence="12" key="1">
    <citation type="journal article" date="2019" name="Int. J. Syst. Evol. Microbiol.">
        <title>The Global Catalogue of Microorganisms (GCM) 10K type strain sequencing project: providing services to taxonomists for standard genome sequencing and annotation.</title>
        <authorList>
            <consortium name="The Broad Institute Genomics Platform"/>
            <consortium name="The Broad Institute Genome Sequencing Center for Infectious Disease"/>
            <person name="Wu L."/>
            <person name="Ma J."/>
        </authorList>
    </citation>
    <scope>NUCLEOTIDE SEQUENCE [LARGE SCALE GENOMIC DNA]</scope>
    <source>
        <strain evidence="12">CGMCC 1.16306</strain>
    </source>
</reference>
<keyword evidence="3 10" id="KW-0808">Transferase</keyword>
<dbReference type="EC" id="2.3.1.275" evidence="10"/>
<keyword evidence="12" id="KW-1185">Reference proteome</keyword>
<evidence type="ECO:0000256" key="3">
    <source>
        <dbReference type="ARBA" id="ARBA00022679"/>
    </source>
</evidence>
<keyword evidence="11" id="KW-0012">Acyltransferase</keyword>
<keyword evidence="4 10" id="KW-0812">Transmembrane</keyword>
<sequence>MRIILLTLMAFISGSLMFSYWLGLLAKKNLRATGDGNPGAFNLWRAAGFKYGLTGIVLDFLKGYLPVVIVIESGMVNGMAVVPIAVAPIFGHAFSPFLKFRGGKAIATTFGVWSALTRFEIAVVYAIVLAVQLMIARMINKGKPTSSDADGFQAVFGMFLVAFYLYARHFSNVMMWVWFINFLLIMFTNRKELYHVFDRLWHLKNS</sequence>
<comment type="caution">
    <text evidence="11">The sequence shown here is derived from an EMBL/GenBank/DDBJ whole genome shotgun (WGS) entry which is preliminary data.</text>
</comment>
<comment type="similarity">
    <text evidence="10">Belongs to the PlsY family.</text>
</comment>
<dbReference type="EMBL" id="JBHSFW010000001">
    <property type="protein sequence ID" value="MFC4618446.1"/>
    <property type="molecule type" value="Genomic_DNA"/>
</dbReference>
<keyword evidence="6 10" id="KW-0443">Lipid metabolism</keyword>
<dbReference type="Proteomes" id="UP001596022">
    <property type="component" value="Unassembled WGS sequence"/>
</dbReference>
<evidence type="ECO:0000256" key="10">
    <source>
        <dbReference type="HAMAP-Rule" id="MF_01043"/>
    </source>
</evidence>
<dbReference type="PANTHER" id="PTHR30309">
    <property type="entry name" value="INNER MEMBRANE PROTEIN YGIH"/>
    <property type="match status" value="1"/>
</dbReference>
<evidence type="ECO:0000313" key="12">
    <source>
        <dbReference type="Proteomes" id="UP001596022"/>
    </source>
</evidence>
<comment type="pathway">
    <text evidence="10">Lipid metabolism; phospholipid metabolism.</text>
</comment>
<evidence type="ECO:0000256" key="9">
    <source>
        <dbReference type="ARBA" id="ARBA00023264"/>
    </source>
</evidence>
<dbReference type="HAMAP" id="MF_01043">
    <property type="entry name" value="PlsY"/>
    <property type="match status" value="1"/>
</dbReference>
<keyword evidence="5 10" id="KW-1133">Transmembrane helix</keyword>
<feature type="transmembrane region" description="Helical" evidence="10">
    <location>
        <begin position="121"/>
        <end position="139"/>
    </location>
</feature>
<evidence type="ECO:0000313" key="11">
    <source>
        <dbReference type="EMBL" id="MFC4618446.1"/>
    </source>
</evidence>